<dbReference type="RefSeq" id="WP_354510687.1">
    <property type="nucleotide sequence ID" value="NZ_JBEPMO010000025.1"/>
</dbReference>
<accession>A0ABV2LWN5</accession>
<sequence>MKDNFSSQSNLYAKYKPSLPIELFDYILELVPNREKAWDCGTGNGQSAYIMSKFFKEVQATDISAQQLENAAKESNIFYSQQPAEKTDFPDHEFDLILISQALHWFDLDEFFPEAKRVLKPNGIIAAIGYDLPRLTPEINSLIDYLYSEIIGDHWDIERKIVESQYQTISFPFEEISVPNFHIQNEWTFDDLIGYLNTWSGLKHYIQAVGKNPLEELTDKFSVAWENQTYQKVRFPVFHRIGRLPTI</sequence>
<protein>
    <submittedName>
        <fullName evidence="2">SAM-dependent methyltransferase</fullName>
    </submittedName>
</protein>
<name>A0ABV2LWN5_9FLAO</name>
<dbReference type="PANTHER" id="PTHR45180:SF1">
    <property type="entry name" value="OS01G0307686 PROTEIN"/>
    <property type="match status" value="1"/>
</dbReference>
<dbReference type="CDD" id="cd02440">
    <property type="entry name" value="AdoMet_MTases"/>
    <property type="match status" value="1"/>
</dbReference>
<keyword evidence="3" id="KW-1185">Reference proteome</keyword>
<evidence type="ECO:0000313" key="2">
    <source>
        <dbReference type="EMBL" id="MET3732965.1"/>
    </source>
</evidence>
<keyword evidence="2" id="KW-0808">Transferase</keyword>
<dbReference type="InterPro" id="IPR029063">
    <property type="entry name" value="SAM-dependent_MTases_sf"/>
</dbReference>
<proteinExistence type="predicted"/>
<dbReference type="InterPro" id="IPR013216">
    <property type="entry name" value="Methyltransf_11"/>
</dbReference>
<dbReference type="PANTHER" id="PTHR45180">
    <property type="entry name" value="OS01G0307686 PROTEIN"/>
    <property type="match status" value="1"/>
</dbReference>
<gene>
    <name evidence="2" type="ORF">ABID46_002557</name>
</gene>
<reference evidence="2 3" key="1">
    <citation type="submission" date="2024-06" db="EMBL/GenBank/DDBJ databases">
        <title>Genomic Encyclopedia of Type Strains, Phase IV (KMG-IV): sequencing the most valuable type-strain genomes for metagenomic binning, comparative biology and taxonomic classification.</title>
        <authorList>
            <person name="Goeker M."/>
        </authorList>
    </citation>
    <scope>NUCLEOTIDE SEQUENCE [LARGE SCALE GENOMIC DNA]</scope>
    <source>
        <strain evidence="2 3">DSM 29388</strain>
    </source>
</reference>
<dbReference type="Proteomes" id="UP001549146">
    <property type="component" value="Unassembled WGS sequence"/>
</dbReference>
<comment type="caution">
    <text evidence="2">The sequence shown here is derived from an EMBL/GenBank/DDBJ whole genome shotgun (WGS) entry which is preliminary data.</text>
</comment>
<dbReference type="SUPFAM" id="SSF53335">
    <property type="entry name" value="S-adenosyl-L-methionine-dependent methyltransferases"/>
    <property type="match status" value="1"/>
</dbReference>
<feature type="domain" description="Methyltransferase type 11" evidence="1">
    <location>
        <begin position="39"/>
        <end position="126"/>
    </location>
</feature>
<dbReference type="GO" id="GO:0032259">
    <property type="term" value="P:methylation"/>
    <property type="evidence" value="ECO:0007669"/>
    <property type="project" value="UniProtKB-KW"/>
</dbReference>
<evidence type="ECO:0000259" key="1">
    <source>
        <dbReference type="Pfam" id="PF08241"/>
    </source>
</evidence>
<dbReference type="EMBL" id="JBEPMO010000025">
    <property type="protein sequence ID" value="MET3732965.1"/>
    <property type="molecule type" value="Genomic_DNA"/>
</dbReference>
<evidence type="ECO:0000313" key="3">
    <source>
        <dbReference type="Proteomes" id="UP001549146"/>
    </source>
</evidence>
<dbReference type="Pfam" id="PF08241">
    <property type="entry name" value="Methyltransf_11"/>
    <property type="match status" value="1"/>
</dbReference>
<dbReference type="Gene3D" id="3.40.50.150">
    <property type="entry name" value="Vaccinia Virus protein VP39"/>
    <property type="match status" value="1"/>
</dbReference>
<keyword evidence="2" id="KW-0489">Methyltransferase</keyword>
<organism evidence="2 3">
    <name type="scientific">Moheibacter stercoris</name>
    <dbReference type="NCBI Taxonomy" id="1628251"/>
    <lineage>
        <taxon>Bacteria</taxon>
        <taxon>Pseudomonadati</taxon>
        <taxon>Bacteroidota</taxon>
        <taxon>Flavobacteriia</taxon>
        <taxon>Flavobacteriales</taxon>
        <taxon>Weeksellaceae</taxon>
        <taxon>Moheibacter</taxon>
    </lineage>
</organism>
<dbReference type="GO" id="GO:0008168">
    <property type="term" value="F:methyltransferase activity"/>
    <property type="evidence" value="ECO:0007669"/>
    <property type="project" value="UniProtKB-KW"/>
</dbReference>